<dbReference type="STRING" id="199441.BkAM31D_05930"/>
<gene>
    <name evidence="2" type="ORF">BkAM31D_05930</name>
</gene>
<organism evidence="2 3">
    <name type="scientific">Halalkalibacter krulwichiae</name>
    <dbReference type="NCBI Taxonomy" id="199441"/>
    <lineage>
        <taxon>Bacteria</taxon>
        <taxon>Bacillati</taxon>
        <taxon>Bacillota</taxon>
        <taxon>Bacilli</taxon>
        <taxon>Bacillales</taxon>
        <taxon>Bacillaceae</taxon>
        <taxon>Halalkalibacter</taxon>
    </lineage>
</organism>
<feature type="region of interest" description="Disordered" evidence="1">
    <location>
        <begin position="1"/>
        <end position="29"/>
    </location>
</feature>
<proteinExistence type="predicted"/>
<reference evidence="2 3" key="1">
    <citation type="submission" date="2017-04" db="EMBL/GenBank/DDBJ databases">
        <title>Bacillus krulwichiae AM31D Genome sequencing and assembly.</title>
        <authorList>
            <person name="Krulwich T.A."/>
            <person name="Anastor L."/>
            <person name="Ehrlich R."/>
            <person name="Ehrlich G.D."/>
            <person name="Janto B."/>
        </authorList>
    </citation>
    <scope>NUCLEOTIDE SEQUENCE [LARGE SCALE GENOMIC DNA]</scope>
    <source>
        <strain evidence="2 3">AM31D</strain>
    </source>
</reference>
<dbReference type="KEGG" id="bkw:BkAM31D_05930"/>
<name>A0A1X9M7N4_9BACI</name>
<dbReference type="Proteomes" id="UP000193006">
    <property type="component" value="Chromosome"/>
</dbReference>
<dbReference type="EMBL" id="CP020814">
    <property type="protein sequence ID" value="ARK29427.1"/>
    <property type="molecule type" value="Genomic_DNA"/>
</dbReference>
<protein>
    <recommendedName>
        <fullName evidence="4">Flagellar hook-length control protein FliK</fullName>
    </recommendedName>
</protein>
<dbReference type="RefSeq" id="WP_066153862.1">
    <property type="nucleotide sequence ID" value="NZ_CP020814.1"/>
</dbReference>
<evidence type="ECO:0000313" key="3">
    <source>
        <dbReference type="Proteomes" id="UP000193006"/>
    </source>
</evidence>
<evidence type="ECO:0000313" key="2">
    <source>
        <dbReference type="EMBL" id="ARK29427.1"/>
    </source>
</evidence>
<dbReference type="AlphaFoldDB" id="A0A1X9M7N4"/>
<accession>A0A1X9M7N4</accession>
<keyword evidence="3" id="KW-1185">Reference proteome</keyword>
<feature type="compositionally biased region" description="Polar residues" evidence="1">
    <location>
        <begin position="1"/>
        <end position="20"/>
    </location>
</feature>
<evidence type="ECO:0000256" key="1">
    <source>
        <dbReference type="SAM" id="MobiDB-lite"/>
    </source>
</evidence>
<sequence length="708" mass="81069">MQIQHQHTRTGQQIDRQQPIANGETYPATIKEQTGRKEAILVVRGREVNVQFEGEVPQTKRVFIQVTDQKRDVIQVRAVEESRQISSDTHIPENRLSQAIRQLGVSHPSPELNKAVSILIKKGVSLSRDSIGELQRFMNEGNVHERIQTVQAIALKKLEVTRNHLDAVHEALHGKPLNKVLSTLVNEMDEDFNIERGDKERLNRSSEAIKDQLNQINETESSKVLIETRTESRTPDILELVRQSIKILQKEANFDQALQRIQSTWMNQQGLTEEWKSELIRVIETANTFYQQGRELKARQELAATLDLIEQNVQPIPVTLYEGQEQIQMFTETKSKTIAVTTVTEKVAQLTADFKHLQRDITRTLDQAIRQLEQFRNLAQSIAKPLLETTIKKLDNAILKSEMMLFADMKTERLLMQASSQLNEARKLLSRGNHEEAQRIVQGVKQLIEKLNFQPSETKVKHYTSINERTFRDAQMPSQLFLKHVSDTVRGPMQEGSPRAMFETIRSLGLNRDSETAQFLASGREPNYEQTQRNIKTSLMQLSSTQEEGTHLHRLANQALTNVTGQQLLNRSDQQGNLQSLFFQLPFLLENKVENLQVVVNSRNENEKVDWENCSLFFLMETPKMGEIGIAVAAKDRQLSVTIKNNREDFQMKMAPLVQIAVDKLSAIGYAINEIKYAKLHGEIDHTSRANQSHQRPVMTEKGFDFKI</sequence>
<evidence type="ECO:0008006" key="4">
    <source>
        <dbReference type="Google" id="ProtNLM"/>
    </source>
</evidence>